<evidence type="ECO:0000313" key="3">
    <source>
        <dbReference type="Proteomes" id="UP001151760"/>
    </source>
</evidence>
<organism evidence="2 3">
    <name type="scientific">Tanacetum coccineum</name>
    <dbReference type="NCBI Taxonomy" id="301880"/>
    <lineage>
        <taxon>Eukaryota</taxon>
        <taxon>Viridiplantae</taxon>
        <taxon>Streptophyta</taxon>
        <taxon>Embryophyta</taxon>
        <taxon>Tracheophyta</taxon>
        <taxon>Spermatophyta</taxon>
        <taxon>Magnoliopsida</taxon>
        <taxon>eudicotyledons</taxon>
        <taxon>Gunneridae</taxon>
        <taxon>Pentapetalae</taxon>
        <taxon>asterids</taxon>
        <taxon>campanulids</taxon>
        <taxon>Asterales</taxon>
        <taxon>Asteraceae</taxon>
        <taxon>Asteroideae</taxon>
        <taxon>Anthemideae</taxon>
        <taxon>Anthemidinae</taxon>
        <taxon>Tanacetum</taxon>
    </lineage>
</organism>
<dbReference type="Proteomes" id="UP001151760">
    <property type="component" value="Unassembled WGS sequence"/>
</dbReference>
<comment type="caution">
    <text evidence="2">The sequence shown here is derived from an EMBL/GenBank/DDBJ whole genome shotgun (WGS) entry which is preliminary data.</text>
</comment>
<feature type="compositionally biased region" description="Polar residues" evidence="1">
    <location>
        <begin position="209"/>
        <end position="218"/>
    </location>
</feature>
<feature type="region of interest" description="Disordered" evidence="1">
    <location>
        <begin position="167"/>
        <end position="238"/>
    </location>
</feature>
<evidence type="ECO:0000313" key="2">
    <source>
        <dbReference type="EMBL" id="GJT41354.1"/>
    </source>
</evidence>
<evidence type="ECO:0000256" key="1">
    <source>
        <dbReference type="SAM" id="MobiDB-lite"/>
    </source>
</evidence>
<reference evidence="2" key="2">
    <citation type="submission" date="2022-01" db="EMBL/GenBank/DDBJ databases">
        <authorList>
            <person name="Yamashiro T."/>
            <person name="Shiraishi A."/>
            <person name="Satake H."/>
            <person name="Nakayama K."/>
        </authorList>
    </citation>
    <scope>NUCLEOTIDE SEQUENCE</scope>
</reference>
<protein>
    <submittedName>
        <fullName evidence="2">Uncharacterized protein</fullName>
    </submittedName>
</protein>
<sequence length="261" mass="29344">MEITVVTLVEEQMSLWKVALEGAEGGGEVMVLEVLKVLACLELGPLVAYSEDGLGLIATQIGKPLMLYAYTSSMCGEAWGRINFAHALIEVSSESDLKKEVVMAFPNDDETDYTREVISVEYKWQPPSDGITEVKRKKHKDKKADMHPRSRQIKGIRLDKPKPSFYWQKKGTTRRGADMDTTAKDKVKGPSTSKSFDALNTLDIDDEYGTSSSRSNQVEDQETRHKVSQLNEHVESDDEVDEFIFPEGDKFGDKFDIRQKG</sequence>
<keyword evidence="3" id="KW-1185">Reference proteome</keyword>
<name>A0ABQ5DW81_9ASTR</name>
<proteinExistence type="predicted"/>
<reference evidence="2" key="1">
    <citation type="journal article" date="2022" name="Int. J. Mol. Sci.">
        <title>Draft Genome of Tanacetum Coccineum: Genomic Comparison of Closely Related Tanacetum-Family Plants.</title>
        <authorList>
            <person name="Yamashiro T."/>
            <person name="Shiraishi A."/>
            <person name="Nakayama K."/>
            <person name="Satake H."/>
        </authorList>
    </citation>
    <scope>NUCLEOTIDE SEQUENCE</scope>
</reference>
<accession>A0ABQ5DW81</accession>
<dbReference type="EMBL" id="BQNB010015555">
    <property type="protein sequence ID" value="GJT41354.1"/>
    <property type="molecule type" value="Genomic_DNA"/>
</dbReference>
<feature type="compositionally biased region" description="Basic and acidic residues" evidence="1">
    <location>
        <begin position="175"/>
        <end position="188"/>
    </location>
</feature>
<gene>
    <name evidence="2" type="ORF">Tco_0941219</name>
</gene>